<dbReference type="EMBL" id="CP144921">
    <property type="protein sequence ID" value="WWA29971.1"/>
    <property type="molecule type" value="Genomic_DNA"/>
</dbReference>
<name>A0ABZ2CTZ3_9BACI</name>
<proteinExistence type="predicted"/>
<sequence length="41" mass="4749">MTIITLTLPRITREWVEPNQAVAMYKEWAATNSEKGTLAQW</sequence>
<protein>
    <submittedName>
        <fullName evidence="1">Uncharacterized protein</fullName>
    </submittedName>
</protein>
<gene>
    <name evidence="1" type="ORF">V5G21_20055</name>
</gene>
<keyword evidence="2" id="KW-1185">Reference proteome</keyword>
<dbReference type="Proteomes" id="UP001341136">
    <property type="component" value="Chromosome"/>
</dbReference>
<evidence type="ECO:0000313" key="2">
    <source>
        <dbReference type="Proteomes" id="UP001341136"/>
    </source>
</evidence>
<reference evidence="1 2" key="1">
    <citation type="submission" date="2024-01" db="EMBL/GenBank/DDBJ databases">
        <title>Culturomics analysis of mouse respiratory tract.</title>
        <authorList>
            <person name="Phillips A.M."/>
            <person name="Collette N.M."/>
            <person name="Mageeney C.M."/>
            <person name="Sinha A."/>
            <person name="Hern K.E."/>
            <person name="Arkin A.P."/>
            <person name="Williams K.P."/>
            <person name="Branda S."/>
        </authorList>
    </citation>
    <scope>NUCLEOTIDE SEQUENCE [LARGE SCALE GENOMIC DNA]</scope>
    <source>
        <strain evidence="1 2">CP20</strain>
    </source>
</reference>
<evidence type="ECO:0000313" key="1">
    <source>
        <dbReference type="EMBL" id="WWA29971.1"/>
    </source>
</evidence>
<accession>A0ABZ2CTZ3</accession>
<dbReference type="RefSeq" id="WP_257006657.1">
    <property type="nucleotide sequence ID" value="NZ_CP144921.1"/>
</dbReference>
<organism evidence="1 2">
    <name type="scientific">Shouchella rhizosphaerae</name>
    <dbReference type="NCBI Taxonomy" id="866786"/>
    <lineage>
        <taxon>Bacteria</taxon>
        <taxon>Bacillati</taxon>
        <taxon>Bacillota</taxon>
        <taxon>Bacilli</taxon>
        <taxon>Bacillales</taxon>
        <taxon>Bacillaceae</taxon>
        <taxon>Shouchella</taxon>
    </lineage>
</organism>